<dbReference type="EMBL" id="MIKF01000084">
    <property type="protein sequence ID" value="RTE78949.1"/>
    <property type="molecule type" value="Genomic_DNA"/>
</dbReference>
<dbReference type="GO" id="GO:0008716">
    <property type="term" value="F:D-alanine-D-alanine ligase activity"/>
    <property type="evidence" value="ECO:0007669"/>
    <property type="project" value="TreeGrafter"/>
</dbReference>
<keyword evidence="1" id="KW-0067">ATP-binding</keyword>
<dbReference type="PANTHER" id="PTHR23132:SF23">
    <property type="entry name" value="D-ALANINE--D-ALANINE LIGASE B"/>
    <property type="match status" value="1"/>
</dbReference>
<dbReference type="InterPro" id="IPR029063">
    <property type="entry name" value="SAM-dependent_MTases_sf"/>
</dbReference>
<feature type="domain" description="ATP-grasp" evidence="2">
    <location>
        <begin position="92"/>
        <end position="336"/>
    </location>
</feature>
<proteinExistence type="predicted"/>
<reference evidence="3 4" key="1">
    <citation type="submission" date="2017-06" db="EMBL/GenBank/DDBJ databases">
        <title>Comparative genomic analysis of Ambrosia Fusariam Clade fungi.</title>
        <authorList>
            <person name="Stajich J.E."/>
            <person name="Carrillo J."/>
            <person name="Kijimoto T."/>
            <person name="Eskalen A."/>
            <person name="O'Donnell K."/>
            <person name="Kasson M."/>
        </authorList>
    </citation>
    <scope>NUCLEOTIDE SEQUENCE [LARGE SCALE GENOMIC DNA]</scope>
    <source>
        <strain evidence="3 4">UCR1854</strain>
    </source>
</reference>
<dbReference type="Gene3D" id="3.40.50.150">
    <property type="entry name" value="Vaccinia Virus protein VP39"/>
    <property type="match status" value="1"/>
</dbReference>
<evidence type="ECO:0000256" key="1">
    <source>
        <dbReference type="PROSITE-ProRule" id="PRU00409"/>
    </source>
</evidence>
<protein>
    <recommendedName>
        <fullName evidence="2">ATP-grasp domain-containing protein</fullName>
    </recommendedName>
</protein>
<keyword evidence="1" id="KW-0547">Nucleotide-binding</keyword>
<evidence type="ECO:0000313" key="4">
    <source>
        <dbReference type="Proteomes" id="UP000287124"/>
    </source>
</evidence>
<dbReference type="GO" id="GO:0005524">
    <property type="term" value="F:ATP binding"/>
    <property type="evidence" value="ECO:0007669"/>
    <property type="project" value="UniProtKB-UniRule"/>
</dbReference>
<dbReference type="InterPro" id="IPR013216">
    <property type="entry name" value="Methyltransf_11"/>
</dbReference>
<dbReference type="Pfam" id="PF08241">
    <property type="entry name" value="Methyltransf_11"/>
    <property type="match status" value="1"/>
</dbReference>
<dbReference type="SUPFAM" id="SSF53335">
    <property type="entry name" value="S-adenosyl-L-methionine-dependent methyltransferases"/>
    <property type="match status" value="1"/>
</dbReference>
<sequence length="572" mass="64571">MQICVLQATYPEGHILRGHNEYADPGRYVKQHTFHHRFIDKANYHQQIDATVAEKFDFYINFMWGQPEDEVAGVEATEYFESLNIPFIGLRSQILRKSKTDLYDAARKKGSPPVPSADPDGFPVIVKPARSCSSQFLSDKSICFTTEERDAAITNLDRQLQPGRLRAMGNALTDKSNLPTPSLEMKPATVYDLPDDIIVQEFVPGVDYSVLVIEFGKTPIALSPAIYNYPSGEDARDKYRFLTFDIKSHPDLSERLVNRDEDPELFDMLQKTAVETFQVNDMAGGSWGNVDIRVKPDGKPVVIEINPMPAVFLPPDSGYEEIMIWDSLPGEHRALLNIMMASYMMQSETYDNARRDLIGKVYNRFAPEYDTSYASNGTAEESWDRLLSKFNFDGSLLDIACGTGLFGRLIRTKQQTRCNGSSPASQRSRHVGLDISSEMGRLAKESGYDHVFIGPVQEVLPTITESFDHIMYYSAIHFLSALEVSLVLSRCFQLAQKSVTIGVDEIPEAYNEAVKKLPPPNNVMTSINHIQEVRDFGVPRGWKLALEEQMFGWKSPNTNVDVNTTLFHFERI</sequence>
<name>A0A430LTD2_9HYPO</name>
<dbReference type="PROSITE" id="PS50975">
    <property type="entry name" value="ATP_GRASP"/>
    <property type="match status" value="1"/>
</dbReference>
<dbReference type="AlphaFoldDB" id="A0A430LTD2"/>
<comment type="caution">
    <text evidence="3">The sequence shown here is derived from an EMBL/GenBank/DDBJ whole genome shotgun (WGS) entry which is preliminary data.</text>
</comment>
<evidence type="ECO:0000313" key="3">
    <source>
        <dbReference type="EMBL" id="RTE78949.1"/>
    </source>
</evidence>
<dbReference type="GO" id="GO:0008757">
    <property type="term" value="F:S-adenosylmethionine-dependent methyltransferase activity"/>
    <property type="evidence" value="ECO:0007669"/>
    <property type="project" value="InterPro"/>
</dbReference>
<dbReference type="SUPFAM" id="SSF56059">
    <property type="entry name" value="Glutathione synthetase ATP-binding domain-like"/>
    <property type="match status" value="1"/>
</dbReference>
<dbReference type="Proteomes" id="UP000287124">
    <property type="component" value="Unassembled WGS sequence"/>
</dbReference>
<keyword evidence="4" id="KW-1185">Reference proteome</keyword>
<dbReference type="InterPro" id="IPR011761">
    <property type="entry name" value="ATP-grasp"/>
</dbReference>
<dbReference type="Gene3D" id="3.30.470.20">
    <property type="entry name" value="ATP-grasp fold, B domain"/>
    <property type="match status" value="1"/>
</dbReference>
<organism evidence="3 4">
    <name type="scientific">Fusarium euwallaceae</name>
    <dbReference type="NCBI Taxonomy" id="1147111"/>
    <lineage>
        <taxon>Eukaryota</taxon>
        <taxon>Fungi</taxon>
        <taxon>Dikarya</taxon>
        <taxon>Ascomycota</taxon>
        <taxon>Pezizomycotina</taxon>
        <taxon>Sordariomycetes</taxon>
        <taxon>Hypocreomycetidae</taxon>
        <taxon>Hypocreales</taxon>
        <taxon>Nectriaceae</taxon>
        <taxon>Fusarium</taxon>
        <taxon>Fusarium solani species complex</taxon>
    </lineage>
</organism>
<dbReference type="PANTHER" id="PTHR23132">
    <property type="entry name" value="D-ALANINE--D-ALANINE LIGASE"/>
    <property type="match status" value="1"/>
</dbReference>
<accession>A0A430LTD2</accession>
<gene>
    <name evidence="3" type="ORF">BHE90_006567</name>
</gene>
<dbReference type="GO" id="GO:0046872">
    <property type="term" value="F:metal ion binding"/>
    <property type="evidence" value="ECO:0007669"/>
    <property type="project" value="InterPro"/>
</dbReference>
<evidence type="ECO:0000259" key="2">
    <source>
        <dbReference type="PROSITE" id="PS50975"/>
    </source>
</evidence>
<dbReference type="CDD" id="cd02440">
    <property type="entry name" value="AdoMet_MTases"/>
    <property type="match status" value="1"/>
</dbReference>